<dbReference type="CDD" id="cd06261">
    <property type="entry name" value="TM_PBP2"/>
    <property type="match status" value="1"/>
</dbReference>
<feature type="domain" description="ABC transmembrane type-1" evidence="8">
    <location>
        <begin position="73"/>
        <end position="288"/>
    </location>
</feature>
<evidence type="ECO:0000313" key="9">
    <source>
        <dbReference type="EMBL" id="GKG98084.1"/>
    </source>
</evidence>
<dbReference type="PANTHER" id="PTHR30193">
    <property type="entry name" value="ABC TRANSPORTER PERMEASE PROTEIN"/>
    <property type="match status" value="1"/>
</dbReference>
<evidence type="ECO:0000256" key="2">
    <source>
        <dbReference type="ARBA" id="ARBA00022448"/>
    </source>
</evidence>
<keyword evidence="3" id="KW-1003">Cell membrane</keyword>
<keyword evidence="5 7" id="KW-1133">Transmembrane helix</keyword>
<dbReference type="GeneID" id="93146853"/>
<dbReference type="Proteomes" id="UP000434223">
    <property type="component" value="Unassembled WGS sequence"/>
</dbReference>
<feature type="transmembrane region" description="Helical" evidence="7">
    <location>
        <begin position="108"/>
        <end position="128"/>
    </location>
</feature>
<organism evidence="10 11">
    <name type="scientific">Hungatella hathewayi</name>
    <dbReference type="NCBI Taxonomy" id="154046"/>
    <lineage>
        <taxon>Bacteria</taxon>
        <taxon>Bacillati</taxon>
        <taxon>Bacillota</taxon>
        <taxon>Clostridia</taxon>
        <taxon>Lachnospirales</taxon>
        <taxon>Lachnospiraceae</taxon>
        <taxon>Hungatella</taxon>
    </lineage>
</organism>
<evidence type="ECO:0000256" key="6">
    <source>
        <dbReference type="ARBA" id="ARBA00023136"/>
    </source>
</evidence>
<evidence type="ECO:0000256" key="5">
    <source>
        <dbReference type="ARBA" id="ARBA00022989"/>
    </source>
</evidence>
<accession>A0A413WXG4</accession>
<evidence type="ECO:0000256" key="7">
    <source>
        <dbReference type="RuleBase" id="RU363032"/>
    </source>
</evidence>
<dbReference type="RefSeq" id="WP_006771807.1">
    <property type="nucleotide sequence ID" value="NZ_BQNJ01000001.1"/>
</dbReference>
<dbReference type="OrthoDB" id="9779462at2"/>
<gene>
    <name evidence="9" type="ORF">CE91St55_00660</name>
    <name evidence="10" type="ORF">GNE07_23540</name>
</gene>
<sequence>MNGLAQRKKKEKRFLACCVAPALIGFCLFILYPAFQVFRMSLYKWSGGTGKKTFIGINNFVTLFTSDKFWLAFVNTLFLMVFVTIVTMALSLFFAAIISRGKLKEANLYRIVLFFPNVLSIVVIGIIFKNLFNPLTGIVNSFLSAMGKANLPNWLGDSKYVLWVIALAMIWQAVGYYMVMYIAGMDGVSAELYEVSELEGANKIQEFFKITLPLIWPTVRTTLVFFILSTMNMSFQFVTVMTNGEPQGHSEVLLSYVNKQAFSNANFGYAMSVSVVVFLFSFILSLIAQALTARKDS</sequence>
<feature type="transmembrane region" description="Helical" evidence="7">
    <location>
        <begin position="214"/>
        <end position="235"/>
    </location>
</feature>
<keyword evidence="2 7" id="KW-0813">Transport</keyword>
<dbReference type="EMBL" id="WNME01000020">
    <property type="protein sequence ID" value="MUB65998.1"/>
    <property type="molecule type" value="Genomic_DNA"/>
</dbReference>
<keyword evidence="6 7" id="KW-0472">Membrane</keyword>
<feature type="transmembrane region" description="Helical" evidence="7">
    <location>
        <begin position="160"/>
        <end position="179"/>
    </location>
</feature>
<protein>
    <submittedName>
        <fullName evidence="10">ABC transporter permease subunit</fullName>
    </submittedName>
    <submittedName>
        <fullName evidence="9">Sugar ABC transporter permease</fullName>
    </submittedName>
</protein>
<comment type="subcellular location">
    <subcellularLocation>
        <location evidence="1 7">Cell membrane</location>
        <topology evidence="1 7">Multi-pass membrane protein</topology>
    </subcellularLocation>
</comment>
<dbReference type="EMBL" id="BQNJ01000001">
    <property type="protein sequence ID" value="GKG98084.1"/>
    <property type="molecule type" value="Genomic_DNA"/>
</dbReference>
<proteinExistence type="inferred from homology"/>
<evidence type="ECO:0000313" key="11">
    <source>
        <dbReference type="Proteomes" id="UP000434223"/>
    </source>
</evidence>
<feature type="transmembrane region" description="Helical" evidence="7">
    <location>
        <begin position="267"/>
        <end position="291"/>
    </location>
</feature>
<comment type="similarity">
    <text evidence="7">Belongs to the binding-protein-dependent transport system permease family.</text>
</comment>
<comment type="caution">
    <text evidence="10">The sequence shown here is derived from an EMBL/GenBank/DDBJ whole genome shotgun (WGS) entry which is preliminary data.</text>
</comment>
<dbReference type="Gene3D" id="1.10.3720.10">
    <property type="entry name" value="MetI-like"/>
    <property type="match status" value="1"/>
</dbReference>
<dbReference type="SUPFAM" id="SSF161098">
    <property type="entry name" value="MetI-like"/>
    <property type="match status" value="1"/>
</dbReference>
<dbReference type="InterPro" id="IPR051393">
    <property type="entry name" value="ABC_transporter_permease"/>
</dbReference>
<dbReference type="InterPro" id="IPR035906">
    <property type="entry name" value="MetI-like_sf"/>
</dbReference>
<feature type="transmembrane region" description="Helical" evidence="7">
    <location>
        <begin position="69"/>
        <end position="96"/>
    </location>
</feature>
<dbReference type="AlphaFoldDB" id="A0A413WXG4"/>
<evidence type="ECO:0000259" key="8">
    <source>
        <dbReference type="PROSITE" id="PS50928"/>
    </source>
</evidence>
<evidence type="ECO:0000256" key="3">
    <source>
        <dbReference type="ARBA" id="ARBA00022475"/>
    </source>
</evidence>
<dbReference type="GO" id="GO:0005886">
    <property type="term" value="C:plasma membrane"/>
    <property type="evidence" value="ECO:0007669"/>
    <property type="project" value="UniProtKB-SubCell"/>
</dbReference>
<evidence type="ECO:0000256" key="4">
    <source>
        <dbReference type="ARBA" id="ARBA00022692"/>
    </source>
</evidence>
<dbReference type="InterPro" id="IPR000515">
    <property type="entry name" value="MetI-like"/>
</dbReference>
<name>A0A413WXG4_9FIRM</name>
<dbReference type="PROSITE" id="PS50928">
    <property type="entry name" value="ABC_TM1"/>
    <property type="match status" value="1"/>
</dbReference>
<evidence type="ECO:0000313" key="10">
    <source>
        <dbReference type="EMBL" id="MUB65998.1"/>
    </source>
</evidence>
<feature type="transmembrane region" description="Helical" evidence="7">
    <location>
        <begin position="14"/>
        <end position="35"/>
    </location>
</feature>
<evidence type="ECO:0000256" key="1">
    <source>
        <dbReference type="ARBA" id="ARBA00004651"/>
    </source>
</evidence>
<dbReference type="Pfam" id="PF00528">
    <property type="entry name" value="BPD_transp_1"/>
    <property type="match status" value="1"/>
</dbReference>
<keyword evidence="4 7" id="KW-0812">Transmembrane</keyword>
<reference evidence="10 11" key="1">
    <citation type="submission" date="2019-09" db="EMBL/GenBank/DDBJ databases">
        <title>Draft genome sequencing of Hungatella hathewayi 123Y-2.</title>
        <authorList>
            <person name="Lv Q."/>
            <person name="Li S."/>
        </authorList>
    </citation>
    <scope>NUCLEOTIDE SEQUENCE [LARGE SCALE GENOMIC DNA]</scope>
    <source>
        <strain evidence="10 11">123Y-2</strain>
    </source>
</reference>
<reference evidence="9" key="2">
    <citation type="submission" date="2022-01" db="EMBL/GenBank/DDBJ databases">
        <title>Novel bile acid biosynthetic pathways are enriched in the microbiome of centenarians.</title>
        <authorList>
            <person name="Sato Y."/>
            <person name="Atarashi K."/>
            <person name="Plichta R.D."/>
            <person name="Arai Y."/>
            <person name="Sasajima S."/>
            <person name="Kearney M.S."/>
            <person name="Suda W."/>
            <person name="Takeshita K."/>
            <person name="Sasaki T."/>
            <person name="Okamoto S."/>
            <person name="Skelly N.A."/>
            <person name="Okamura Y."/>
            <person name="Vlamakis H."/>
            <person name="Li Y."/>
            <person name="Tanoue T."/>
            <person name="Takei H."/>
            <person name="Nittono H."/>
            <person name="Narushima S."/>
            <person name="Irie J."/>
            <person name="Itoh H."/>
            <person name="Moriya K."/>
            <person name="Sugiura Y."/>
            <person name="Suematsu M."/>
            <person name="Moritoki N."/>
            <person name="Shibata S."/>
            <person name="Littman R.D."/>
            <person name="Fischbach A.M."/>
            <person name="Uwamino Y."/>
            <person name="Inoue T."/>
            <person name="Honda A."/>
            <person name="Hattori M."/>
            <person name="Murai T."/>
            <person name="Xavier J.R."/>
            <person name="Hirose N."/>
            <person name="Honda K."/>
        </authorList>
    </citation>
    <scope>NUCLEOTIDE SEQUENCE</scope>
    <source>
        <strain evidence="9">CE91-St55</strain>
    </source>
</reference>
<dbReference type="Proteomes" id="UP001055091">
    <property type="component" value="Unassembled WGS sequence"/>
</dbReference>
<dbReference type="GO" id="GO:0055085">
    <property type="term" value="P:transmembrane transport"/>
    <property type="evidence" value="ECO:0007669"/>
    <property type="project" value="InterPro"/>
</dbReference>
<dbReference type="PANTHER" id="PTHR30193:SF37">
    <property type="entry name" value="INNER MEMBRANE ABC TRANSPORTER PERMEASE PROTEIN YCJO"/>
    <property type="match status" value="1"/>
</dbReference>